<accession>A0ABV2CL91</accession>
<keyword evidence="1" id="KW-0547">Nucleotide-binding</keyword>
<dbReference type="InterPro" id="IPR036890">
    <property type="entry name" value="HATPase_C_sf"/>
</dbReference>
<reference evidence="1 2" key="1">
    <citation type="submission" date="2024-07" db="EMBL/GenBank/DDBJ databases">
        <title>Uliginosibacterium paludis KCTC:42655.</title>
        <authorList>
            <person name="Kim M.K."/>
        </authorList>
    </citation>
    <scope>NUCLEOTIDE SEQUENCE [LARGE SCALE GENOMIC DNA]</scope>
    <source>
        <strain evidence="1 2">KCTC 42655</strain>
    </source>
</reference>
<proteinExistence type="predicted"/>
<dbReference type="EMBL" id="JBEWLZ010000001">
    <property type="protein sequence ID" value="MET1488562.1"/>
    <property type="molecule type" value="Genomic_DNA"/>
</dbReference>
<evidence type="ECO:0000313" key="2">
    <source>
        <dbReference type="Proteomes" id="UP001548590"/>
    </source>
</evidence>
<dbReference type="GO" id="GO:0005524">
    <property type="term" value="F:ATP binding"/>
    <property type="evidence" value="ECO:0007669"/>
    <property type="project" value="UniProtKB-KW"/>
</dbReference>
<comment type="caution">
    <text evidence="1">The sequence shown here is derived from an EMBL/GenBank/DDBJ whole genome shotgun (WGS) entry which is preliminary data.</text>
</comment>
<evidence type="ECO:0000313" key="1">
    <source>
        <dbReference type="EMBL" id="MET1488562.1"/>
    </source>
</evidence>
<protein>
    <submittedName>
        <fullName evidence="1">ATP-binding protein</fullName>
    </submittedName>
</protein>
<keyword evidence="2" id="KW-1185">Reference proteome</keyword>
<dbReference type="Proteomes" id="UP001548590">
    <property type="component" value="Unassembled WGS sequence"/>
</dbReference>
<name>A0ABV2CL91_9RHOO</name>
<gene>
    <name evidence="1" type="ORF">ABVT11_01885</name>
</gene>
<keyword evidence="1" id="KW-0067">ATP-binding</keyword>
<organism evidence="1 2">
    <name type="scientific">Uliginosibacterium paludis</name>
    <dbReference type="NCBI Taxonomy" id="1615952"/>
    <lineage>
        <taxon>Bacteria</taxon>
        <taxon>Pseudomonadati</taxon>
        <taxon>Pseudomonadota</taxon>
        <taxon>Betaproteobacteria</taxon>
        <taxon>Rhodocyclales</taxon>
        <taxon>Zoogloeaceae</taxon>
        <taxon>Uliginosibacterium</taxon>
    </lineage>
</organism>
<sequence length="486" mass="53971">MTKLSTDTAQASPTKQFFVSMLTRDIKLEDAILDLIDNCLDGALRQSNGELPTYEKYWVRIRLAKDHFSIEDNCGGIPREVAKNYAFKMGREADDSRDADTETIGMYGVGMKRAIFKMGRNSIVKTRHGNDTYEVPITAQWLDATNWDPLPIHEPTEAKEKLEQPGTSIYVSELNEGVARHFSNPAFVNEVITAISQHFTMFLQWGFKIELNDEVVKPVHVEVLVSPREDGPAPYVYQKTDGDVTVSITVGLNTSRRSEDDDTDDDADFAGQRASATAGWTVLCNDRAVIVGDKSRLTGWGDLPLVPLYHPQFAVITGIIEFRAKDAMKLPVTTTKRALDASSELWLESLVKMKEGMRVWISYTNDWKNHPRSDQQSHWQDAQPLSLSSAIEAVASRKSARTSSSLNDVGSKVDVVEFNPKKSSVLPKPDAKKPSSKRIVFSRPVEEVRAVSKMLFDDPGVNAGTVGDECFAIQLALALPSKTRGG</sequence>
<dbReference type="Gene3D" id="3.30.565.10">
    <property type="entry name" value="Histidine kinase-like ATPase, C-terminal domain"/>
    <property type="match status" value="1"/>
</dbReference>
<dbReference type="SUPFAM" id="SSF55874">
    <property type="entry name" value="ATPase domain of HSP90 chaperone/DNA topoisomerase II/histidine kinase"/>
    <property type="match status" value="1"/>
</dbReference>
<dbReference type="Pfam" id="PF13589">
    <property type="entry name" value="HATPase_c_3"/>
    <property type="match status" value="1"/>
</dbReference>
<dbReference type="RefSeq" id="WP_345926789.1">
    <property type="nucleotide sequence ID" value="NZ_JBDIVF010000003.1"/>
</dbReference>